<organism evidence="1 2">
    <name type="scientific">Fasciola hepatica</name>
    <name type="common">Liver fluke</name>
    <dbReference type="NCBI Taxonomy" id="6192"/>
    <lineage>
        <taxon>Eukaryota</taxon>
        <taxon>Metazoa</taxon>
        <taxon>Spiralia</taxon>
        <taxon>Lophotrochozoa</taxon>
        <taxon>Platyhelminthes</taxon>
        <taxon>Trematoda</taxon>
        <taxon>Digenea</taxon>
        <taxon>Plagiorchiida</taxon>
        <taxon>Echinostomata</taxon>
        <taxon>Echinostomatoidea</taxon>
        <taxon>Fasciolidae</taxon>
        <taxon>Fasciola</taxon>
    </lineage>
</organism>
<evidence type="ECO:0000313" key="2">
    <source>
        <dbReference type="Proteomes" id="UP001189180"/>
    </source>
</evidence>
<evidence type="ECO:0000313" key="1">
    <source>
        <dbReference type="EMBL" id="CAM0512499.1"/>
    </source>
</evidence>
<accession>A0ABC9HIQ1</accession>
<sequence>MGPAPRDSSTIWLRRDTVNFTYREWASVGLPSYEFLAIHTILLIFQSNSPQPYHLEAIAEELAQIGDEFYQEFEYAEEPFSAHEFLQLLNEVTQRRGSSTNNIEIKIWDYCQIFCRIFPVRWANSSLVLLSDAMTDLFTPNGDRSMARLYADHARKRAVDRAVMMIRKTEEMISVPRGYAAPKLILYGSNLVPFPLTEPLPSSSHGHLGRRPAFYIRKR</sequence>
<name>A0ABC9HIQ1_FASHE</name>
<comment type="caution">
    <text evidence="1">The sequence shown here is derived from an EMBL/GenBank/DDBJ whole genome shotgun (WGS) entry which is preliminary data.</text>
</comment>
<dbReference type="Proteomes" id="UP001189180">
    <property type="component" value="Unassembled WGS sequence"/>
</dbReference>
<dbReference type="AlphaFoldDB" id="A0ABC9HIQ1"/>
<protein>
    <submittedName>
        <fullName evidence="1">Uncharacterized protein</fullName>
    </submittedName>
</protein>
<reference evidence="1 2" key="1">
    <citation type="submission" date="2024-08" db="EMBL/GenBank/DDBJ databases">
        <authorList>
            <person name="Paterson S."/>
        </authorList>
    </citation>
    <scope>NUCLEOTIDE SEQUENCE [LARGE SCALE GENOMIC DNA]</scope>
</reference>
<keyword evidence="2" id="KW-1185">Reference proteome</keyword>
<proteinExistence type="predicted"/>
<gene>
    <name evidence="1" type="ORF">FHB240107_LOCUS8632</name>
</gene>
<dbReference type="EMBL" id="CANUEZ050000216">
    <property type="protein sequence ID" value="CAM0512499.1"/>
    <property type="molecule type" value="Genomic_DNA"/>
</dbReference>